<dbReference type="Gene3D" id="2.60.120.10">
    <property type="entry name" value="Jelly Rolls"/>
    <property type="match status" value="2"/>
</dbReference>
<dbReference type="GO" id="GO:0016853">
    <property type="term" value="F:isomerase activity"/>
    <property type="evidence" value="ECO:0007669"/>
    <property type="project" value="UniProtKB-KW"/>
</dbReference>
<dbReference type="PANTHER" id="PTHR35848:SF6">
    <property type="entry name" value="CUPIN TYPE-2 DOMAIN-CONTAINING PROTEIN"/>
    <property type="match status" value="1"/>
</dbReference>
<dbReference type="Pfam" id="PF07883">
    <property type="entry name" value="Cupin_2"/>
    <property type="match status" value="1"/>
</dbReference>
<keyword evidence="5" id="KW-1185">Reference proteome</keyword>
<organism evidence="4 5">
    <name type="scientific">Micromonospora rhizosphaerae</name>
    <dbReference type="NCBI Taxonomy" id="568872"/>
    <lineage>
        <taxon>Bacteria</taxon>
        <taxon>Bacillati</taxon>
        <taxon>Actinomycetota</taxon>
        <taxon>Actinomycetes</taxon>
        <taxon>Micromonosporales</taxon>
        <taxon>Micromonosporaceae</taxon>
        <taxon>Micromonospora</taxon>
    </lineage>
</organism>
<dbReference type="GO" id="GO:0046872">
    <property type="term" value="F:metal ion binding"/>
    <property type="evidence" value="ECO:0007669"/>
    <property type="project" value="UniProtKB-KW"/>
</dbReference>
<keyword evidence="4" id="KW-0413">Isomerase</keyword>
<dbReference type="RefSeq" id="WP_091345763.1">
    <property type="nucleotide sequence ID" value="NZ_FMHV01000002.1"/>
</dbReference>
<sequence>MREGLVRTEHDVTAYRSPGDSVSEACLVDGAGYAEAMTQRMMRWTRGRCRARVDSRNDQLIYVLSGRGHLYAGEQAAILGAGTAAFVPAGESWVVEVEGADDLLASCASVPAPPGPSAVALQKEAGPWHLTKVLGAQVRQAATSDREFEVLHDPSTGSSGATQFMGFIPQTGAPKHYHLYDEICVIIRGAGALHVGDTTQELGPGSTFHVPPRLLHAVENTGTSDLWILGVFRPAGSAAAAYYPDGRRAPNYVDERSPRSRESMTAAISCT</sequence>
<dbReference type="InterPro" id="IPR013096">
    <property type="entry name" value="Cupin_2"/>
</dbReference>
<dbReference type="InterPro" id="IPR008579">
    <property type="entry name" value="UGlyAH_Cupin_dom"/>
</dbReference>
<dbReference type="EMBL" id="FMHV01000002">
    <property type="protein sequence ID" value="SCL36392.1"/>
    <property type="molecule type" value="Genomic_DNA"/>
</dbReference>
<dbReference type="PANTHER" id="PTHR35848">
    <property type="entry name" value="OXALATE-BINDING PROTEIN"/>
    <property type="match status" value="1"/>
</dbReference>
<keyword evidence="1" id="KW-0479">Metal-binding</keyword>
<dbReference type="InterPro" id="IPR011051">
    <property type="entry name" value="RmlC_Cupin_sf"/>
</dbReference>
<feature type="domain" description="(S)-ureidoglycine aminohydrolase cupin" evidence="2">
    <location>
        <begin position="39"/>
        <end position="97"/>
    </location>
</feature>
<reference evidence="5" key="1">
    <citation type="submission" date="2016-06" db="EMBL/GenBank/DDBJ databases">
        <authorList>
            <person name="Varghese N."/>
            <person name="Submissions Spin"/>
        </authorList>
    </citation>
    <scope>NUCLEOTIDE SEQUENCE [LARGE SCALE GENOMIC DNA]</scope>
    <source>
        <strain evidence="5">DSM 45431</strain>
    </source>
</reference>
<evidence type="ECO:0000313" key="4">
    <source>
        <dbReference type="EMBL" id="SCL36392.1"/>
    </source>
</evidence>
<accession>A0A1C6T4A0</accession>
<name>A0A1C6T4A0_9ACTN</name>
<evidence type="ECO:0000313" key="5">
    <source>
        <dbReference type="Proteomes" id="UP000199413"/>
    </source>
</evidence>
<dbReference type="SUPFAM" id="SSF51182">
    <property type="entry name" value="RmlC-like cupins"/>
    <property type="match status" value="1"/>
</dbReference>
<evidence type="ECO:0000259" key="2">
    <source>
        <dbReference type="Pfam" id="PF05899"/>
    </source>
</evidence>
<dbReference type="Proteomes" id="UP000199413">
    <property type="component" value="Unassembled WGS sequence"/>
</dbReference>
<proteinExistence type="predicted"/>
<dbReference type="InterPro" id="IPR051610">
    <property type="entry name" value="GPI/OXD"/>
</dbReference>
<dbReference type="InterPro" id="IPR014710">
    <property type="entry name" value="RmlC-like_jellyroll"/>
</dbReference>
<evidence type="ECO:0000256" key="1">
    <source>
        <dbReference type="ARBA" id="ARBA00022723"/>
    </source>
</evidence>
<evidence type="ECO:0000259" key="3">
    <source>
        <dbReference type="Pfam" id="PF07883"/>
    </source>
</evidence>
<dbReference type="AlphaFoldDB" id="A0A1C6T4A0"/>
<dbReference type="STRING" id="568872.GA0070624_5541"/>
<feature type="domain" description="Cupin type-2" evidence="3">
    <location>
        <begin position="165"/>
        <end position="229"/>
    </location>
</feature>
<protein>
    <submittedName>
        <fullName evidence="4">Mannose-6-phosphate isomerase, cupin superfamily</fullName>
    </submittedName>
</protein>
<dbReference type="Pfam" id="PF05899">
    <property type="entry name" value="Cupin_3"/>
    <property type="match status" value="1"/>
</dbReference>
<gene>
    <name evidence="4" type="ORF">GA0070624_5541</name>
</gene>